<dbReference type="OrthoDB" id="9787428at2"/>
<dbReference type="KEGG" id="apb:SAR116_1984"/>
<dbReference type="Pfam" id="PF06240">
    <property type="entry name" value="COXG"/>
    <property type="match status" value="1"/>
</dbReference>
<evidence type="ECO:0000313" key="2">
    <source>
        <dbReference type="Proteomes" id="UP000007460"/>
    </source>
</evidence>
<dbReference type="eggNOG" id="COG3427">
    <property type="taxonomic scope" value="Bacteria"/>
</dbReference>
<name>D5BN34_PUNMI</name>
<evidence type="ECO:0000313" key="1">
    <source>
        <dbReference type="EMBL" id="ADE40227.1"/>
    </source>
</evidence>
<dbReference type="CDD" id="cd05018">
    <property type="entry name" value="CoxG"/>
    <property type="match status" value="1"/>
</dbReference>
<dbReference type="EMBL" id="CP001751">
    <property type="protein sequence ID" value="ADE40227.1"/>
    <property type="molecule type" value="Genomic_DNA"/>
</dbReference>
<sequence>MELKDTYDIPVPVETVWAALNDTEILAATIPGCQELTRDSDTALSAKVKLKIGPVSALFSGNVTLSDLQPPHAYTISGKGSGGVAGGATGSAKVTLSPIDDGAGTRLSYDVTAAVTGKIAQLGARLIDSTSKKLAGQFFAAFAKHFEAESQDESSIT</sequence>
<dbReference type="AlphaFoldDB" id="D5BN34"/>
<dbReference type="PANTHER" id="PTHR38588:SF1">
    <property type="entry name" value="BLL0334 PROTEIN"/>
    <property type="match status" value="1"/>
</dbReference>
<protein>
    <recommendedName>
        <fullName evidence="3">Carbon monoxide dehydrogenase subunit G</fullName>
    </recommendedName>
</protein>
<evidence type="ECO:0008006" key="3">
    <source>
        <dbReference type="Google" id="ProtNLM"/>
    </source>
</evidence>
<keyword evidence="2" id="KW-1185">Reference proteome</keyword>
<dbReference type="HOGENOM" id="CLU_046420_1_0_5"/>
<dbReference type="Gene3D" id="3.30.530.20">
    <property type="match status" value="1"/>
</dbReference>
<dbReference type="RefSeq" id="WP_013046854.1">
    <property type="nucleotide sequence ID" value="NC_014010.1"/>
</dbReference>
<accession>D5BN34</accession>
<dbReference type="InterPro" id="IPR023393">
    <property type="entry name" value="START-like_dom_sf"/>
</dbReference>
<proteinExistence type="predicted"/>
<dbReference type="PANTHER" id="PTHR38588">
    <property type="entry name" value="BLL0334 PROTEIN"/>
    <property type="match status" value="1"/>
</dbReference>
<organism evidence="1 2">
    <name type="scientific">Puniceispirillum marinum (strain IMCC1322)</name>
    <dbReference type="NCBI Taxonomy" id="488538"/>
    <lineage>
        <taxon>Bacteria</taxon>
        <taxon>Pseudomonadati</taxon>
        <taxon>Pseudomonadota</taxon>
        <taxon>Alphaproteobacteria</taxon>
        <taxon>Candidatus Puniceispirillales</taxon>
        <taxon>Candidatus Puniceispirillaceae</taxon>
        <taxon>Candidatus Puniceispirillum</taxon>
    </lineage>
</organism>
<dbReference type="InterPro" id="IPR010419">
    <property type="entry name" value="CO_DH_gsu"/>
</dbReference>
<dbReference type="STRING" id="488538.SAR116_1984"/>
<reference evidence="1 2" key="1">
    <citation type="journal article" date="2010" name="J. Bacteriol.">
        <title>Complete genome sequence of "Candidatus Puniceispirillum marinum" IMCC1322, a representative of the SAR116 clade in the Alphaproteobacteria.</title>
        <authorList>
            <person name="Oh H.M."/>
            <person name="Kwon K.K."/>
            <person name="Kang I."/>
            <person name="Kang S.G."/>
            <person name="Lee J.H."/>
            <person name="Kim S.J."/>
            <person name="Cho J.C."/>
        </authorList>
    </citation>
    <scope>NUCLEOTIDE SEQUENCE [LARGE SCALE GENOMIC DNA]</scope>
    <source>
        <strain evidence="1 2">IMCC1322</strain>
    </source>
</reference>
<dbReference type="Proteomes" id="UP000007460">
    <property type="component" value="Chromosome"/>
</dbReference>
<gene>
    <name evidence="1" type="ordered locus">SAR116_1984</name>
</gene>
<dbReference type="SUPFAM" id="SSF55961">
    <property type="entry name" value="Bet v1-like"/>
    <property type="match status" value="1"/>
</dbReference>